<accession>C9ZQ60</accession>
<dbReference type="RefSeq" id="XP_011773825.1">
    <property type="nucleotide sequence ID" value="XM_011775523.1"/>
</dbReference>
<gene>
    <name evidence="1" type="ORF">TbgDal_VI200</name>
</gene>
<name>C9ZQ60_TRYB9</name>
<evidence type="ECO:0000313" key="2">
    <source>
        <dbReference type="Proteomes" id="UP000002316"/>
    </source>
</evidence>
<protein>
    <submittedName>
        <fullName evidence="1">Uncharacterized protein</fullName>
    </submittedName>
</protein>
<dbReference type="GeneID" id="23861839"/>
<proteinExistence type="predicted"/>
<sequence length="105" mass="12097">MWTGLLGFTNTHTHVDVANMWRNLLMWKKWNSGHPPAETWSPRLGQCFTVFERLAESVAQWMDISPFCETPSRNTFCGAARVLFPVVNPPLAPFSRAHIVRFHRS</sequence>
<evidence type="ECO:0000313" key="1">
    <source>
        <dbReference type="EMBL" id="CBH11540.1"/>
    </source>
</evidence>
<dbReference type="EMBL" id="FN554969">
    <property type="protein sequence ID" value="CBH11540.1"/>
    <property type="molecule type" value="Genomic_DNA"/>
</dbReference>
<organism evidence="1 2">
    <name type="scientific">Trypanosoma brucei gambiense (strain MHOM/CI/86/DAL972)</name>
    <dbReference type="NCBI Taxonomy" id="679716"/>
    <lineage>
        <taxon>Eukaryota</taxon>
        <taxon>Discoba</taxon>
        <taxon>Euglenozoa</taxon>
        <taxon>Kinetoplastea</taxon>
        <taxon>Metakinetoplastina</taxon>
        <taxon>Trypanosomatida</taxon>
        <taxon>Trypanosomatidae</taxon>
        <taxon>Trypanosoma</taxon>
    </lineage>
</organism>
<reference evidence="2" key="1">
    <citation type="journal article" date="2010" name="PLoS Negl. Trop. Dis.">
        <title>The genome sequence of Trypanosoma brucei gambiense, causative agent of chronic human african trypanosomiasis.</title>
        <authorList>
            <person name="Jackson A.P."/>
            <person name="Sanders M."/>
            <person name="Berry A."/>
            <person name="McQuillan J."/>
            <person name="Aslett M.A."/>
            <person name="Quail M.A."/>
            <person name="Chukualim B."/>
            <person name="Capewell P."/>
            <person name="MacLeod A."/>
            <person name="Melville S.E."/>
            <person name="Gibson W."/>
            <person name="Barry J.D."/>
            <person name="Berriman M."/>
            <person name="Hertz-Fowler C."/>
        </authorList>
    </citation>
    <scope>NUCLEOTIDE SEQUENCE [LARGE SCALE GENOMIC DNA]</scope>
    <source>
        <strain evidence="2">MHOM/CI/86/DAL972</strain>
    </source>
</reference>
<dbReference type="Proteomes" id="UP000002316">
    <property type="component" value="Chromosome 6"/>
</dbReference>
<dbReference type="AlphaFoldDB" id="C9ZQ60"/>
<dbReference type="KEGG" id="tbg:TbgDal_VI200"/>